<keyword evidence="3 11" id="KW-0813">Transport</keyword>
<feature type="compositionally biased region" description="Low complexity" evidence="12">
    <location>
        <begin position="485"/>
        <end position="512"/>
    </location>
</feature>
<keyword evidence="9 11" id="KW-0505">Motor protein</keyword>
<evidence type="ECO:0000313" key="13">
    <source>
        <dbReference type="EMBL" id="KAK8384508.1"/>
    </source>
</evidence>
<evidence type="ECO:0000256" key="4">
    <source>
        <dbReference type="ARBA" id="ARBA00022490"/>
    </source>
</evidence>
<proteinExistence type="inferred from homology"/>
<accession>A0AAW0TA34</accession>
<dbReference type="AlphaFoldDB" id="A0AAW0TA34"/>
<evidence type="ECO:0000256" key="7">
    <source>
        <dbReference type="ARBA" id="ARBA00022840"/>
    </source>
</evidence>
<evidence type="ECO:0000256" key="9">
    <source>
        <dbReference type="ARBA" id="ARBA00023175"/>
    </source>
</evidence>
<evidence type="ECO:0000256" key="8">
    <source>
        <dbReference type="ARBA" id="ARBA00023017"/>
    </source>
</evidence>
<dbReference type="GO" id="GO:0005813">
    <property type="term" value="C:centrosome"/>
    <property type="evidence" value="ECO:0007669"/>
    <property type="project" value="TreeGrafter"/>
</dbReference>
<evidence type="ECO:0000256" key="2">
    <source>
        <dbReference type="ARBA" id="ARBA00006831"/>
    </source>
</evidence>
<dbReference type="EMBL" id="JARAKH010000035">
    <property type="protein sequence ID" value="KAK8384508.1"/>
    <property type="molecule type" value="Genomic_DNA"/>
</dbReference>
<keyword evidence="10 11" id="KW-0206">Cytoskeleton</keyword>
<dbReference type="GO" id="GO:0005868">
    <property type="term" value="C:cytoplasmic dynein complex"/>
    <property type="evidence" value="ECO:0007669"/>
    <property type="project" value="UniProtKB-UniRule"/>
</dbReference>
<organism evidence="13 14">
    <name type="scientific">Scylla paramamosain</name>
    <name type="common">Mud crab</name>
    <dbReference type="NCBI Taxonomy" id="85552"/>
    <lineage>
        <taxon>Eukaryota</taxon>
        <taxon>Metazoa</taxon>
        <taxon>Ecdysozoa</taxon>
        <taxon>Arthropoda</taxon>
        <taxon>Crustacea</taxon>
        <taxon>Multicrustacea</taxon>
        <taxon>Malacostraca</taxon>
        <taxon>Eumalacostraca</taxon>
        <taxon>Eucarida</taxon>
        <taxon>Decapoda</taxon>
        <taxon>Pleocyemata</taxon>
        <taxon>Brachyura</taxon>
        <taxon>Eubrachyura</taxon>
        <taxon>Portunoidea</taxon>
        <taxon>Portunidae</taxon>
        <taxon>Portuninae</taxon>
        <taxon>Scylla</taxon>
    </lineage>
</organism>
<dbReference type="Pfam" id="PF05783">
    <property type="entry name" value="DLIC"/>
    <property type="match status" value="1"/>
</dbReference>
<keyword evidence="4 11" id="KW-0963">Cytoplasm</keyword>
<keyword evidence="7 11" id="KW-0067">ATP-binding</keyword>
<protein>
    <recommendedName>
        <fullName evidence="11">Dynein light intermediate chain</fullName>
    </recommendedName>
</protein>
<gene>
    <name evidence="13" type="ORF">O3P69_009360</name>
</gene>
<feature type="region of interest" description="Disordered" evidence="12">
    <location>
        <begin position="181"/>
        <end position="200"/>
    </location>
</feature>
<evidence type="ECO:0000313" key="14">
    <source>
        <dbReference type="Proteomes" id="UP001487740"/>
    </source>
</evidence>
<evidence type="ECO:0000256" key="6">
    <source>
        <dbReference type="ARBA" id="ARBA00022741"/>
    </source>
</evidence>
<dbReference type="InterPro" id="IPR027417">
    <property type="entry name" value="P-loop_NTPase"/>
</dbReference>
<evidence type="ECO:0000256" key="3">
    <source>
        <dbReference type="ARBA" id="ARBA00022448"/>
    </source>
</evidence>
<comment type="function">
    <text evidence="11">Acts as one of several non-catalytic accessory components of the cytoplasmic dynein 1 complex that are thought to be involved in linking dynein to cargos and to adapter proteins that regulate dynein function. Cytoplasmic dynein 1 acts as a motor for the intracellular retrograde motility of vesicles and organelles along microtubules. May play a role in binding dynein to membranous organelles or chromosomes.</text>
</comment>
<evidence type="ECO:0000256" key="1">
    <source>
        <dbReference type="ARBA" id="ARBA00004245"/>
    </source>
</evidence>
<sequence length="512" mass="57186">MALGGVRSALSGLSDLRKEKAEEKENLWKKILGEVQSSERNKLPSCKSVLVLGDNESGKTTLIAKLQGNEDPKKGSGLEYAYIDVRDEYRDDHTRLSVWVLDGEPVHGELLEYAMSPKNLEHTLVLLTVSMTTPWGIMDQLHTWASTLQDHIDKLNLDPDYFKERQDKMSRLWQDYVEPGDELEAGSPMKRSSRNLDGDEDPVLPLAENVLTRNLGLHVIVVVTKTDYMSTLEKDFDYKEEHFDFIQQSIRKFCLQYGAALFYTSVKEDKNCDLLYKYLVHKIYNFPFRTPALVVEKDAVFIPAGWDNEKKIAILYENMHTMTPEDYYTDVIVRPPVVRKAMTREIEVQVEEEQAFLARHLAQLQAGGTGAPHTPQGRQESPLRQSPAVQKTSDRRVATGVPANQMGSPKKMWRPSSAEMNKPGGPGPSEGVLANFFNSLLSKKTAINSPPTGGIKTNDKAAMRSDAAAELDRLTRSKKTPIPPTTATTNSTPPPATTATTTNNTDANSSEC</sequence>
<evidence type="ECO:0000256" key="10">
    <source>
        <dbReference type="ARBA" id="ARBA00023212"/>
    </source>
</evidence>
<dbReference type="InterPro" id="IPR008467">
    <property type="entry name" value="Dynein1_light_intermed_chain"/>
</dbReference>
<comment type="subcellular location">
    <subcellularLocation>
        <location evidence="1 11">Cytoplasm</location>
        <location evidence="1 11">Cytoskeleton</location>
    </subcellularLocation>
</comment>
<feature type="region of interest" description="Disordered" evidence="12">
    <location>
        <begin position="445"/>
        <end position="512"/>
    </location>
</feature>
<dbReference type="GO" id="GO:0007018">
    <property type="term" value="P:microtubule-based movement"/>
    <property type="evidence" value="ECO:0007669"/>
    <property type="project" value="InterPro"/>
</dbReference>
<dbReference type="SUPFAM" id="SSF52540">
    <property type="entry name" value="P-loop containing nucleoside triphosphate hydrolases"/>
    <property type="match status" value="1"/>
</dbReference>
<dbReference type="InterPro" id="IPR022780">
    <property type="entry name" value="Dynein_light_int_chain"/>
</dbReference>
<dbReference type="Gene3D" id="3.40.50.300">
    <property type="entry name" value="P-loop containing nucleotide triphosphate hydrolases"/>
    <property type="match status" value="1"/>
</dbReference>
<keyword evidence="14" id="KW-1185">Reference proteome</keyword>
<keyword evidence="6 11" id="KW-0547">Nucleotide-binding</keyword>
<dbReference type="GO" id="GO:0005874">
    <property type="term" value="C:microtubule"/>
    <property type="evidence" value="ECO:0007669"/>
    <property type="project" value="UniProtKB-KW"/>
</dbReference>
<dbReference type="GO" id="GO:0005524">
    <property type="term" value="F:ATP binding"/>
    <property type="evidence" value="ECO:0007669"/>
    <property type="project" value="UniProtKB-KW"/>
</dbReference>
<keyword evidence="5 11" id="KW-0493">Microtubule</keyword>
<dbReference type="PANTHER" id="PTHR12688">
    <property type="entry name" value="DYNEIN LIGHT INTERMEDIATE CHAIN"/>
    <property type="match status" value="1"/>
</dbReference>
<keyword evidence="8 11" id="KW-0243">Dynein</keyword>
<comment type="subunit">
    <text evidence="11">Homodimer. The cytoplasmic dynein 1 complex consists of two catalytic heavy chains (HCs) and a number of non-catalytic subunits presented by intermediate chains (ICs).</text>
</comment>
<dbReference type="Proteomes" id="UP001487740">
    <property type="component" value="Unassembled WGS sequence"/>
</dbReference>
<comment type="similarity">
    <text evidence="2 11">Belongs to the dynein light intermediate chain family.</text>
</comment>
<dbReference type="GO" id="GO:0000226">
    <property type="term" value="P:microtubule cytoskeleton organization"/>
    <property type="evidence" value="ECO:0007669"/>
    <property type="project" value="TreeGrafter"/>
</dbReference>
<comment type="caution">
    <text evidence="13">The sequence shown here is derived from an EMBL/GenBank/DDBJ whole genome shotgun (WGS) entry which is preliminary data.</text>
</comment>
<evidence type="ECO:0000256" key="11">
    <source>
        <dbReference type="RuleBase" id="RU366047"/>
    </source>
</evidence>
<feature type="region of interest" description="Disordered" evidence="12">
    <location>
        <begin position="366"/>
        <end position="431"/>
    </location>
</feature>
<name>A0AAW0TA34_SCYPA</name>
<feature type="compositionally biased region" description="Polar residues" evidence="12">
    <location>
        <begin position="376"/>
        <end position="391"/>
    </location>
</feature>
<dbReference type="PANTHER" id="PTHR12688:SF0">
    <property type="entry name" value="DYNEIN LIGHT INTERMEDIATE CHAIN"/>
    <property type="match status" value="1"/>
</dbReference>
<reference evidence="13 14" key="1">
    <citation type="submission" date="2023-03" db="EMBL/GenBank/DDBJ databases">
        <title>High-quality genome of Scylla paramamosain provides insights in environmental adaptation.</title>
        <authorList>
            <person name="Zhang L."/>
        </authorList>
    </citation>
    <scope>NUCLEOTIDE SEQUENCE [LARGE SCALE GENOMIC DNA]</scope>
    <source>
        <strain evidence="13">LZ_2023a</strain>
        <tissue evidence="13">Muscle</tissue>
    </source>
</reference>
<evidence type="ECO:0000256" key="5">
    <source>
        <dbReference type="ARBA" id="ARBA00022701"/>
    </source>
</evidence>
<evidence type="ECO:0000256" key="12">
    <source>
        <dbReference type="SAM" id="MobiDB-lite"/>
    </source>
</evidence>
<dbReference type="GO" id="GO:0045504">
    <property type="term" value="F:dynein heavy chain binding"/>
    <property type="evidence" value="ECO:0007669"/>
    <property type="project" value="TreeGrafter"/>
</dbReference>